<gene>
    <name evidence="5" type="ORF">NO2_0031</name>
</gene>
<feature type="short sequence motif" description="Histidine triad motif" evidence="2 3">
    <location>
        <begin position="91"/>
        <end position="95"/>
    </location>
</feature>
<sequence length="107" mass="11914">MCIFCQIIRKEIPAAPLYEDEETLIIPDLNPQAPLHWLIMPKAHVENLTQAAPEQVAACVRAMQKLVKEKNITDYRLIVNSGAEAGQTVPHLHFHLLSGRGLGWPPG</sequence>
<reference evidence="5 6" key="1">
    <citation type="journal article" date="2019" name="ISME J.">
        <title>Genome analyses of uncultured TG2/ZB3 bacteria in 'Margulisbacteria' specifically attached to ectosymbiotic spirochetes of protists in the termite gut.</title>
        <authorList>
            <person name="Utami Y.D."/>
            <person name="Kuwahara H."/>
            <person name="Igai K."/>
            <person name="Murakami T."/>
            <person name="Sugaya K."/>
            <person name="Morikawa T."/>
            <person name="Nagura Y."/>
            <person name="Yuki M."/>
            <person name="Deevong P."/>
            <person name="Inoue T."/>
            <person name="Kihara K."/>
            <person name="Lo N."/>
            <person name="Yamada A."/>
            <person name="Ohkuma M."/>
            <person name="Hongoh Y."/>
        </authorList>
    </citation>
    <scope>NUCLEOTIDE SEQUENCE [LARGE SCALE GENOMIC DNA]</scope>
    <source>
        <strain evidence="5">NkOx7-02</strain>
    </source>
</reference>
<dbReference type="PANTHER" id="PTHR23089">
    <property type="entry name" value="HISTIDINE TRIAD HIT PROTEIN"/>
    <property type="match status" value="1"/>
</dbReference>
<dbReference type="EMBL" id="BGZO01000001">
    <property type="protein sequence ID" value="GBR75348.1"/>
    <property type="molecule type" value="Genomic_DNA"/>
</dbReference>
<dbReference type="InterPro" id="IPR011146">
    <property type="entry name" value="HIT-like"/>
</dbReference>
<dbReference type="Pfam" id="PF01230">
    <property type="entry name" value="HIT"/>
    <property type="match status" value="1"/>
</dbReference>
<dbReference type="PROSITE" id="PS00892">
    <property type="entry name" value="HIT_1"/>
    <property type="match status" value="1"/>
</dbReference>
<feature type="domain" description="HIT" evidence="4">
    <location>
        <begin position="3"/>
        <end position="107"/>
    </location>
</feature>
<dbReference type="InterPro" id="IPR036265">
    <property type="entry name" value="HIT-like_sf"/>
</dbReference>
<dbReference type="InterPro" id="IPR001310">
    <property type="entry name" value="Histidine_triad_HIT"/>
</dbReference>
<dbReference type="GO" id="GO:0003824">
    <property type="term" value="F:catalytic activity"/>
    <property type="evidence" value="ECO:0007669"/>
    <property type="project" value="InterPro"/>
</dbReference>
<dbReference type="InterPro" id="IPR019808">
    <property type="entry name" value="Histidine_triad_CS"/>
</dbReference>
<evidence type="ECO:0000256" key="3">
    <source>
        <dbReference type="PROSITE-ProRule" id="PRU00464"/>
    </source>
</evidence>
<proteinExistence type="predicted"/>
<keyword evidence="6" id="KW-1185">Reference proteome</keyword>
<protein>
    <submittedName>
        <fullName evidence="5">Histidine triad family protein</fullName>
    </submittedName>
</protein>
<dbReference type="SUPFAM" id="SSF54197">
    <property type="entry name" value="HIT-like"/>
    <property type="match status" value="1"/>
</dbReference>
<evidence type="ECO:0000259" key="4">
    <source>
        <dbReference type="PROSITE" id="PS51084"/>
    </source>
</evidence>
<name>A0A388TFF5_9BACT</name>
<dbReference type="Gene3D" id="3.30.428.10">
    <property type="entry name" value="HIT-like"/>
    <property type="match status" value="1"/>
</dbReference>
<dbReference type="Proteomes" id="UP000275925">
    <property type="component" value="Unassembled WGS sequence"/>
</dbReference>
<organism evidence="5 6">
    <name type="scientific">Candidatus Termititenax persephonae</name>
    <dbReference type="NCBI Taxonomy" id="2218525"/>
    <lineage>
        <taxon>Bacteria</taxon>
        <taxon>Bacillati</taxon>
        <taxon>Candidatus Margulisiibacteriota</taxon>
        <taxon>Candidatus Termititenacia</taxon>
        <taxon>Candidatus Termititenacales</taxon>
        <taxon>Candidatus Termititenacaceae</taxon>
        <taxon>Candidatus Termititenax</taxon>
    </lineage>
</organism>
<evidence type="ECO:0000256" key="1">
    <source>
        <dbReference type="PIRSR" id="PIRSR601310-1"/>
    </source>
</evidence>
<evidence type="ECO:0000313" key="5">
    <source>
        <dbReference type="EMBL" id="GBR75348.1"/>
    </source>
</evidence>
<dbReference type="AlphaFoldDB" id="A0A388TFF5"/>
<evidence type="ECO:0000256" key="2">
    <source>
        <dbReference type="PIRSR" id="PIRSR601310-3"/>
    </source>
</evidence>
<feature type="active site" description="Tele-AMP-histidine intermediate" evidence="1">
    <location>
        <position position="93"/>
    </location>
</feature>
<dbReference type="PROSITE" id="PS51084">
    <property type="entry name" value="HIT_2"/>
    <property type="match status" value="1"/>
</dbReference>
<comment type="caution">
    <text evidence="5">The sequence shown here is derived from an EMBL/GenBank/DDBJ whole genome shotgun (WGS) entry which is preliminary data.</text>
</comment>
<accession>A0A388TFF5</accession>
<dbReference type="PRINTS" id="PR00332">
    <property type="entry name" value="HISTRIAD"/>
</dbReference>
<evidence type="ECO:0000313" key="6">
    <source>
        <dbReference type="Proteomes" id="UP000275925"/>
    </source>
</evidence>